<organism evidence="1">
    <name type="scientific">Amphimedon queenslandica</name>
    <name type="common">Sponge</name>
    <dbReference type="NCBI Taxonomy" id="400682"/>
    <lineage>
        <taxon>Eukaryota</taxon>
        <taxon>Metazoa</taxon>
        <taxon>Porifera</taxon>
        <taxon>Demospongiae</taxon>
        <taxon>Heteroscleromorpha</taxon>
        <taxon>Haplosclerida</taxon>
        <taxon>Niphatidae</taxon>
        <taxon>Amphimedon</taxon>
    </lineage>
</organism>
<dbReference type="AlphaFoldDB" id="A0A1X7VAB4"/>
<name>A0A1X7VAB4_AMPQE</name>
<sequence length="81" mass="9299">KNVDQLKDYSSYDFTNLSVGTFRDEKTLTLRGNSSFTLTPNKNDDTITLHFDIKDEDNSDIINDARIIGTHYCNLYWGCIS</sequence>
<protein>
    <submittedName>
        <fullName evidence="1">Uncharacterized protein</fullName>
    </submittedName>
</protein>
<accession>A0A1X7VAB4</accession>
<reference evidence="1" key="1">
    <citation type="submission" date="2017-05" db="UniProtKB">
        <authorList>
            <consortium name="EnsemblMetazoa"/>
        </authorList>
    </citation>
    <scope>IDENTIFICATION</scope>
</reference>
<dbReference type="EnsemblMetazoa" id="Aqu2.1.36961_001">
    <property type="protein sequence ID" value="Aqu2.1.36961_001"/>
    <property type="gene ID" value="Aqu2.1.36961"/>
</dbReference>
<proteinExistence type="predicted"/>
<dbReference type="InParanoid" id="A0A1X7VAB4"/>
<evidence type="ECO:0000313" key="1">
    <source>
        <dbReference type="EnsemblMetazoa" id="Aqu2.1.36961_001"/>
    </source>
</evidence>